<dbReference type="InterPro" id="IPR018271">
    <property type="entry name" value="Ribosomal_uS14_CS"/>
</dbReference>
<evidence type="ECO:0000313" key="9">
    <source>
        <dbReference type="EMBL" id="RLE52523.1"/>
    </source>
</evidence>
<dbReference type="GO" id="GO:0002181">
    <property type="term" value="P:cytoplasmic translation"/>
    <property type="evidence" value="ECO:0007669"/>
    <property type="project" value="TreeGrafter"/>
</dbReference>
<dbReference type="GO" id="GO:0019843">
    <property type="term" value="F:rRNA binding"/>
    <property type="evidence" value="ECO:0007669"/>
    <property type="project" value="UniProtKB-UniRule"/>
</dbReference>
<dbReference type="InterPro" id="IPR023676">
    <property type="entry name" value="Ribosomal_uS14_arc"/>
</dbReference>
<comment type="similarity">
    <text evidence="7">Belongs to the universal ribosomal protein uS14 family. Zinc-binding uS14 subfamily.</text>
</comment>
<evidence type="ECO:0000256" key="1">
    <source>
        <dbReference type="ARBA" id="ARBA00022723"/>
    </source>
</evidence>
<dbReference type="Pfam" id="PF00253">
    <property type="entry name" value="Ribosomal_S14"/>
    <property type="match status" value="1"/>
</dbReference>
<dbReference type="GO" id="GO:0022627">
    <property type="term" value="C:cytosolic small ribosomal subunit"/>
    <property type="evidence" value="ECO:0007669"/>
    <property type="project" value="TreeGrafter"/>
</dbReference>
<keyword evidence="3 7" id="KW-0862">Zinc</keyword>
<keyword evidence="4 7" id="KW-0694">RNA-binding</keyword>
<keyword evidence="6 7" id="KW-0687">Ribonucleoprotein</keyword>
<accession>A0A497EQC3</accession>
<keyword evidence="5 7" id="KW-0689">Ribosomal protein</keyword>
<feature type="binding site" evidence="7">
    <location>
        <position position="41"/>
    </location>
    <ligand>
        <name>Zn(2+)</name>
        <dbReference type="ChEBI" id="CHEBI:29105"/>
    </ligand>
</feature>
<comment type="caution">
    <text evidence="8">The sequence shown here is derived from an EMBL/GenBank/DDBJ whole genome shotgun (WGS) entry which is preliminary data.</text>
</comment>
<sequence>MGKYRPPKERKFGKGSRRCRRCGAIGRALIRRYGLNLCRQCFREVAKELGFKKYM</sequence>
<dbReference type="EMBL" id="QMQV01000030">
    <property type="protein sequence ID" value="RLE49574.1"/>
    <property type="molecule type" value="Genomic_DNA"/>
</dbReference>
<evidence type="ECO:0000256" key="5">
    <source>
        <dbReference type="ARBA" id="ARBA00022980"/>
    </source>
</evidence>
<dbReference type="GO" id="GO:0003735">
    <property type="term" value="F:structural constituent of ribosome"/>
    <property type="evidence" value="ECO:0007669"/>
    <property type="project" value="InterPro"/>
</dbReference>
<feature type="binding site" evidence="7">
    <location>
        <position position="38"/>
    </location>
    <ligand>
        <name>Zn(2+)</name>
        <dbReference type="ChEBI" id="CHEBI:29105"/>
    </ligand>
</feature>
<dbReference type="NCBIfam" id="NF004424">
    <property type="entry name" value="PRK05766.1"/>
    <property type="match status" value="1"/>
</dbReference>
<protein>
    <recommendedName>
        <fullName evidence="7">Small ribosomal subunit protein uS14</fullName>
    </recommendedName>
</protein>
<dbReference type="Proteomes" id="UP000272051">
    <property type="component" value="Unassembled WGS sequence"/>
</dbReference>
<evidence type="ECO:0000256" key="7">
    <source>
        <dbReference type="HAMAP-Rule" id="MF_01364"/>
    </source>
</evidence>
<keyword evidence="2 7" id="KW-0699">rRNA-binding</keyword>
<dbReference type="InterPro" id="IPR001209">
    <property type="entry name" value="Ribosomal_uS14"/>
</dbReference>
<dbReference type="GO" id="GO:0008270">
    <property type="term" value="F:zinc ion binding"/>
    <property type="evidence" value="ECO:0007669"/>
    <property type="project" value="UniProtKB-UniRule"/>
</dbReference>
<reference evidence="10 11" key="1">
    <citation type="submission" date="2018-06" db="EMBL/GenBank/DDBJ databases">
        <title>Extensive metabolic versatility and redundancy in microbially diverse, dynamic hydrothermal sediments.</title>
        <authorList>
            <person name="Dombrowski N."/>
            <person name="Teske A."/>
            <person name="Baker B.J."/>
        </authorList>
    </citation>
    <scope>NUCLEOTIDE SEQUENCE [LARGE SCALE GENOMIC DNA]</scope>
    <source>
        <strain evidence="9">B34_G17</strain>
        <strain evidence="8">B66_G16</strain>
    </source>
</reference>
<dbReference type="InterPro" id="IPR039744">
    <property type="entry name" value="RIbosomal_uS14_euk_arc"/>
</dbReference>
<proteinExistence type="inferred from homology"/>
<dbReference type="PANTHER" id="PTHR12010:SF2">
    <property type="entry name" value="40S RIBOSOMAL PROTEIN S29"/>
    <property type="match status" value="1"/>
</dbReference>
<dbReference type="PROSITE" id="PS00527">
    <property type="entry name" value="RIBOSOMAL_S14"/>
    <property type="match status" value="1"/>
</dbReference>
<name>A0A497EQC3_9CREN</name>
<evidence type="ECO:0000256" key="4">
    <source>
        <dbReference type="ARBA" id="ARBA00022884"/>
    </source>
</evidence>
<gene>
    <name evidence="8" type="primary">rps14P</name>
    <name evidence="7" type="synonym">rps14</name>
    <name evidence="8" type="ORF">DRJ31_04490</name>
    <name evidence="9" type="ORF">DRJ33_03575</name>
</gene>
<comment type="function">
    <text evidence="7">Binds 16S rRNA, required for the assembly of 30S particles.</text>
</comment>
<dbReference type="HAMAP" id="MF_01364_A">
    <property type="entry name" value="Ribosomal_uS14_2_A"/>
    <property type="match status" value="1"/>
</dbReference>
<organism evidence="8 11">
    <name type="scientific">Thermoproteota archaeon</name>
    <dbReference type="NCBI Taxonomy" id="2056631"/>
    <lineage>
        <taxon>Archaea</taxon>
        <taxon>Thermoproteota</taxon>
    </lineage>
</organism>
<dbReference type="InterPro" id="IPR043140">
    <property type="entry name" value="Ribosomal_uS14_sf"/>
</dbReference>
<comment type="subunit">
    <text evidence="7">Part of the 30S ribosomal subunit.</text>
</comment>
<evidence type="ECO:0000256" key="6">
    <source>
        <dbReference type="ARBA" id="ARBA00023274"/>
    </source>
</evidence>
<feature type="binding site" evidence="7">
    <location>
        <position position="19"/>
    </location>
    <ligand>
        <name>Zn(2+)</name>
        <dbReference type="ChEBI" id="CHEBI:29105"/>
    </ligand>
</feature>
<dbReference type="Proteomes" id="UP000278475">
    <property type="component" value="Unassembled WGS sequence"/>
</dbReference>
<dbReference type="PANTHER" id="PTHR12010">
    <property type="entry name" value="40S RIBOSOMAL PROTEIN S29"/>
    <property type="match status" value="1"/>
</dbReference>
<evidence type="ECO:0000256" key="2">
    <source>
        <dbReference type="ARBA" id="ARBA00022730"/>
    </source>
</evidence>
<dbReference type="FunFam" id="4.10.830.10:FF:000002">
    <property type="entry name" value="40S ribosomal protein S29"/>
    <property type="match status" value="1"/>
</dbReference>
<evidence type="ECO:0000256" key="3">
    <source>
        <dbReference type="ARBA" id="ARBA00022833"/>
    </source>
</evidence>
<comment type="cofactor">
    <cofactor evidence="7">
        <name>Zn(2+)</name>
        <dbReference type="ChEBI" id="CHEBI:29105"/>
    </cofactor>
    <text evidence="7">Binds 1 zinc ion per subunit.</text>
</comment>
<dbReference type="Gene3D" id="4.10.830.10">
    <property type="entry name" value="30s Ribosomal Protein S14, Chain N"/>
    <property type="match status" value="1"/>
</dbReference>
<evidence type="ECO:0000313" key="10">
    <source>
        <dbReference type="Proteomes" id="UP000272051"/>
    </source>
</evidence>
<dbReference type="AlphaFoldDB" id="A0A497EQC3"/>
<feature type="binding site" evidence="7">
    <location>
        <position position="22"/>
    </location>
    <ligand>
        <name>Zn(2+)</name>
        <dbReference type="ChEBI" id="CHEBI:29105"/>
    </ligand>
</feature>
<evidence type="ECO:0000313" key="11">
    <source>
        <dbReference type="Proteomes" id="UP000278475"/>
    </source>
</evidence>
<dbReference type="EMBL" id="QMQX01000049">
    <property type="protein sequence ID" value="RLE52523.1"/>
    <property type="molecule type" value="Genomic_DNA"/>
</dbReference>
<keyword evidence="1 7" id="KW-0479">Metal-binding</keyword>
<evidence type="ECO:0000313" key="8">
    <source>
        <dbReference type="EMBL" id="RLE49574.1"/>
    </source>
</evidence>